<dbReference type="OrthoDB" id="6774481at2759"/>
<evidence type="ECO:0000313" key="1">
    <source>
        <dbReference type="EMBL" id="KAF0693116.1"/>
    </source>
</evidence>
<accession>A0A6G0VKH5</accession>
<dbReference type="PANTHER" id="PTHR10773">
    <property type="entry name" value="DNA-DIRECTED RNA POLYMERASES I, II, AND III SUBUNIT RPABC2"/>
    <property type="match status" value="1"/>
</dbReference>
<protein>
    <submittedName>
        <fullName evidence="1">Uncharacterized protein</fullName>
    </submittedName>
</protein>
<evidence type="ECO:0000313" key="2">
    <source>
        <dbReference type="Proteomes" id="UP000478052"/>
    </source>
</evidence>
<reference evidence="1 2" key="1">
    <citation type="submission" date="2019-08" db="EMBL/GenBank/DDBJ databases">
        <title>Whole genome of Aphis craccivora.</title>
        <authorList>
            <person name="Voronova N.V."/>
            <person name="Shulinski R.S."/>
            <person name="Bandarenka Y.V."/>
            <person name="Zhorov D.G."/>
            <person name="Warner D."/>
        </authorList>
    </citation>
    <scope>NUCLEOTIDE SEQUENCE [LARGE SCALE GENOMIC DNA]</scope>
    <source>
        <strain evidence="1">180601</strain>
        <tissue evidence="1">Whole Body</tissue>
    </source>
</reference>
<dbReference type="EMBL" id="VUJU01015584">
    <property type="protein sequence ID" value="KAF0693116.1"/>
    <property type="molecule type" value="Genomic_DNA"/>
</dbReference>
<name>A0A6G0VKH5_APHCR</name>
<dbReference type="PANTHER" id="PTHR10773:SF19">
    <property type="match status" value="1"/>
</dbReference>
<comment type="caution">
    <text evidence="1">The sequence shown here is derived from an EMBL/GenBank/DDBJ whole genome shotgun (WGS) entry which is preliminary data.</text>
</comment>
<gene>
    <name evidence="1" type="ORF">FWK35_00030823</name>
</gene>
<organism evidence="1 2">
    <name type="scientific">Aphis craccivora</name>
    <name type="common">Cowpea aphid</name>
    <dbReference type="NCBI Taxonomy" id="307492"/>
    <lineage>
        <taxon>Eukaryota</taxon>
        <taxon>Metazoa</taxon>
        <taxon>Ecdysozoa</taxon>
        <taxon>Arthropoda</taxon>
        <taxon>Hexapoda</taxon>
        <taxon>Insecta</taxon>
        <taxon>Pterygota</taxon>
        <taxon>Neoptera</taxon>
        <taxon>Paraneoptera</taxon>
        <taxon>Hemiptera</taxon>
        <taxon>Sternorrhyncha</taxon>
        <taxon>Aphidomorpha</taxon>
        <taxon>Aphidoidea</taxon>
        <taxon>Aphididae</taxon>
        <taxon>Aphidini</taxon>
        <taxon>Aphis</taxon>
        <taxon>Aphis</taxon>
    </lineage>
</organism>
<dbReference type="Proteomes" id="UP000478052">
    <property type="component" value="Unassembled WGS sequence"/>
</dbReference>
<dbReference type="AlphaFoldDB" id="A0A6G0VKH5"/>
<proteinExistence type="predicted"/>
<sequence>MIPQLDNFNLVDEALVNHLANVGNNNNIIVTKKKKKRVITPKEKVQRKHWNDVRAKAELNKISEDLRKKIFIEYWNLGDHSLTTQSTESRRIYSRNYFLPINNDKIKVCKVMFLYTLSISERVVSTVTQKLMISPMIPLEQRNIILDLIEFREIKLDCMKEHISLFPSVDSHYRRADSKKQYWESDLSISKMHRLYIEWVKDKTACVKAKSATLRQYTDIFNTFNLSFYKPKKDLCDKCEQFKLASAEEKF</sequence>
<keyword evidence="2" id="KW-1185">Reference proteome</keyword>